<protein>
    <recommendedName>
        <fullName evidence="1">TfuA-like core domain-containing protein</fullName>
    </recommendedName>
</protein>
<evidence type="ECO:0000313" key="2">
    <source>
        <dbReference type="EMBL" id="WNY24960.1"/>
    </source>
</evidence>
<dbReference type="Proteomes" id="UP001303587">
    <property type="component" value="Chromosome"/>
</dbReference>
<dbReference type="EMBL" id="CP131060">
    <property type="protein sequence ID" value="WNY24960.1"/>
    <property type="molecule type" value="Genomic_DNA"/>
</dbReference>
<feature type="domain" description="TfuA-like core" evidence="1">
    <location>
        <begin position="56"/>
        <end position="173"/>
    </location>
</feature>
<dbReference type="GeneID" id="89229608"/>
<dbReference type="NCBIfam" id="NF033432">
    <property type="entry name" value="ThioGly_TfuA_rel"/>
    <property type="match status" value="1"/>
</dbReference>
<sequence>MTQKAVIFLGPTLDLESARSLFSGDVLPVLDFRPPASRGDIEKAEKDGARFICLIDGVFFENCSVGHREILHALSDGIFVMGSSSMGALRASEMDAFGMTGIGTIFSLYKNKIIESDDEVAVICDPFSNAPLSEALVNIRATFQKAVSESVLSDFEQETLFNLASSVYYPDRTYDYLIQTARETNLAEPDTLDKLEKWIANGNSVDVKAEDAVLALSFLNRKLSENM</sequence>
<name>A0AA96V3T6_9EURY</name>
<accession>A0AA96V3T6</accession>
<gene>
    <name evidence="2" type="ORF">MsAc7_04890</name>
</gene>
<dbReference type="AlphaFoldDB" id="A0AA96V3T6"/>
<dbReference type="RefSeq" id="WP_338103016.1">
    <property type="nucleotide sequence ID" value="NZ_CP131060.1"/>
</dbReference>
<organism evidence="2 3">
    <name type="scientific">Methanolapillus millepedarum</name>
    <dbReference type="NCBI Taxonomy" id="3028296"/>
    <lineage>
        <taxon>Archaea</taxon>
        <taxon>Methanobacteriati</taxon>
        <taxon>Methanobacteriota</taxon>
        <taxon>Stenosarchaea group</taxon>
        <taxon>Methanomicrobia</taxon>
        <taxon>Methanosarcinales</taxon>
        <taxon>Methanosarcinaceae</taxon>
        <taxon>Methanolapillus</taxon>
    </lineage>
</organism>
<keyword evidence="3" id="KW-1185">Reference proteome</keyword>
<dbReference type="InterPro" id="IPR012924">
    <property type="entry name" value="TfuA_core"/>
</dbReference>
<evidence type="ECO:0000313" key="3">
    <source>
        <dbReference type="Proteomes" id="UP001303587"/>
    </source>
</evidence>
<proteinExistence type="predicted"/>
<reference evidence="2 3" key="1">
    <citation type="submission" date="2023-07" db="EMBL/GenBank/DDBJ databases">
        <title>Closed genoem sequence of Methanosarcinaceae archaeon Ac7.</title>
        <authorList>
            <person name="Poehlein A."/>
            <person name="Protasov E."/>
            <person name="Platt K."/>
            <person name="Reeh H."/>
            <person name="Daniel R."/>
            <person name="Brune A."/>
        </authorList>
    </citation>
    <scope>NUCLEOTIDE SEQUENCE [LARGE SCALE GENOMIC DNA]</scope>
    <source>
        <strain evidence="2 3">Ac7</strain>
    </source>
</reference>
<evidence type="ECO:0000259" key="1">
    <source>
        <dbReference type="Pfam" id="PF07812"/>
    </source>
</evidence>
<dbReference type="Pfam" id="PF07812">
    <property type="entry name" value="TfuA"/>
    <property type="match status" value="1"/>
</dbReference>